<proteinExistence type="predicted"/>
<protein>
    <submittedName>
        <fullName evidence="1">Uncharacterized protein</fullName>
    </submittedName>
</protein>
<dbReference type="EMBL" id="CAXHTB010000016">
    <property type="protein sequence ID" value="CAL0322551.1"/>
    <property type="molecule type" value="Genomic_DNA"/>
</dbReference>
<dbReference type="PANTHER" id="PTHR37265">
    <property type="entry name" value="OS01G0195300 PROTEIN"/>
    <property type="match status" value="1"/>
</dbReference>
<comment type="caution">
    <text evidence="1">The sequence shown here is derived from an EMBL/GenBank/DDBJ whole genome shotgun (WGS) entry which is preliminary data.</text>
</comment>
<name>A0AAV1XLN9_LUPLU</name>
<dbReference type="AlphaFoldDB" id="A0AAV1XLN9"/>
<sequence length="140" mass="15406">MEQSPDSAEEVLTGKLHELLDESDNEECGQFCFQEETVEGVMQELFKEIAFPYSQTPSQVFVNDGKNGSCGASVSDTASTVMAGIEVVSPSGGFLLTEKASTVVDIEEEKKMEVFDGGNFDDYDDEWIGRVLSWSQQNQV</sequence>
<evidence type="ECO:0000313" key="2">
    <source>
        <dbReference type="Proteomes" id="UP001497480"/>
    </source>
</evidence>
<evidence type="ECO:0000313" key="1">
    <source>
        <dbReference type="EMBL" id="CAL0322551.1"/>
    </source>
</evidence>
<accession>A0AAV1XLN9</accession>
<keyword evidence="2" id="KW-1185">Reference proteome</keyword>
<gene>
    <name evidence="1" type="ORF">LLUT_LOCUS23611</name>
</gene>
<organism evidence="1 2">
    <name type="scientific">Lupinus luteus</name>
    <name type="common">European yellow lupine</name>
    <dbReference type="NCBI Taxonomy" id="3873"/>
    <lineage>
        <taxon>Eukaryota</taxon>
        <taxon>Viridiplantae</taxon>
        <taxon>Streptophyta</taxon>
        <taxon>Embryophyta</taxon>
        <taxon>Tracheophyta</taxon>
        <taxon>Spermatophyta</taxon>
        <taxon>Magnoliopsida</taxon>
        <taxon>eudicotyledons</taxon>
        <taxon>Gunneridae</taxon>
        <taxon>Pentapetalae</taxon>
        <taxon>rosids</taxon>
        <taxon>fabids</taxon>
        <taxon>Fabales</taxon>
        <taxon>Fabaceae</taxon>
        <taxon>Papilionoideae</taxon>
        <taxon>50 kb inversion clade</taxon>
        <taxon>genistoids sensu lato</taxon>
        <taxon>core genistoids</taxon>
        <taxon>Genisteae</taxon>
        <taxon>Lupinus</taxon>
    </lineage>
</organism>
<dbReference type="Proteomes" id="UP001497480">
    <property type="component" value="Unassembled WGS sequence"/>
</dbReference>
<reference evidence="1 2" key="1">
    <citation type="submission" date="2024-03" db="EMBL/GenBank/DDBJ databases">
        <authorList>
            <person name="Martinez-Hernandez J."/>
        </authorList>
    </citation>
    <scope>NUCLEOTIDE SEQUENCE [LARGE SCALE GENOMIC DNA]</scope>
</reference>
<dbReference type="PANTHER" id="PTHR37265:SF8">
    <property type="match status" value="1"/>
</dbReference>